<evidence type="ECO:0000313" key="2">
    <source>
        <dbReference type="Proteomes" id="UP000789920"/>
    </source>
</evidence>
<dbReference type="Proteomes" id="UP000789920">
    <property type="component" value="Unassembled WGS sequence"/>
</dbReference>
<organism evidence="1 2">
    <name type="scientific">Racocetra persica</name>
    <dbReference type="NCBI Taxonomy" id="160502"/>
    <lineage>
        <taxon>Eukaryota</taxon>
        <taxon>Fungi</taxon>
        <taxon>Fungi incertae sedis</taxon>
        <taxon>Mucoromycota</taxon>
        <taxon>Glomeromycotina</taxon>
        <taxon>Glomeromycetes</taxon>
        <taxon>Diversisporales</taxon>
        <taxon>Gigasporaceae</taxon>
        <taxon>Racocetra</taxon>
    </lineage>
</organism>
<evidence type="ECO:0000313" key="1">
    <source>
        <dbReference type="EMBL" id="CAG8848828.1"/>
    </source>
</evidence>
<accession>A0ACA9STX2</accession>
<gene>
    <name evidence="1" type="ORF">RPERSI_LOCUS35310</name>
</gene>
<keyword evidence="2" id="KW-1185">Reference proteome</keyword>
<protein>
    <submittedName>
        <fullName evidence="1">13571_t:CDS:1</fullName>
    </submittedName>
</protein>
<feature type="non-terminal residue" evidence="1">
    <location>
        <position position="91"/>
    </location>
</feature>
<feature type="non-terminal residue" evidence="1">
    <location>
        <position position="1"/>
    </location>
</feature>
<proteinExistence type="predicted"/>
<reference evidence="1" key="1">
    <citation type="submission" date="2021-06" db="EMBL/GenBank/DDBJ databases">
        <authorList>
            <person name="Kallberg Y."/>
            <person name="Tangrot J."/>
            <person name="Rosling A."/>
        </authorList>
    </citation>
    <scope>NUCLEOTIDE SEQUENCE</scope>
    <source>
        <strain evidence="1">MA461A</strain>
    </source>
</reference>
<name>A0ACA9STX2_9GLOM</name>
<dbReference type="EMBL" id="CAJVQC010162548">
    <property type="protein sequence ID" value="CAG8848828.1"/>
    <property type="molecule type" value="Genomic_DNA"/>
</dbReference>
<comment type="caution">
    <text evidence="1">The sequence shown here is derived from an EMBL/GenBank/DDBJ whole genome shotgun (WGS) entry which is preliminary data.</text>
</comment>
<sequence>HDVKKASTEWKQKQARDKRVLRDMTNSPTAGRKRKNHDTNAMGIPSKRIKVAANNVTTSGAGSNTLFICQEEALSHIPPVLRYSSFACSSS</sequence>